<dbReference type="InterPro" id="IPR036554">
    <property type="entry name" value="GHMP_kinase_C_sf"/>
</dbReference>
<proteinExistence type="predicted"/>
<sequence>AIQDHDFNSFAELTMKDSDQFHAVCLDTHPPIFYLNDKSRNVIALVHELNRISIAQSGSYVAAYTFDAGPNPVIYSLERNMKEIVNMIATYFPLSSPFKDNFTVFRPGDLVGEMPLTPGFNSEVTTKFEVGALKDLIHTKIGEGPQVLGSAHTLLDETGMTKAGL</sequence>
<dbReference type="STRING" id="765440.A0A0C3EUD0"/>
<evidence type="ECO:0000259" key="1">
    <source>
        <dbReference type="Pfam" id="PF18376"/>
    </source>
</evidence>
<dbReference type="OrthoDB" id="10253702at2759"/>
<dbReference type="PANTHER" id="PTHR10977:SF3">
    <property type="entry name" value="DIPHOSPHOMEVALONATE DECARBOXYLASE"/>
    <property type="match status" value="1"/>
</dbReference>
<keyword evidence="3" id="KW-1185">Reference proteome</keyword>
<name>A0A0C3EUD0_PILCF</name>
<organism evidence="2 3">
    <name type="scientific">Piloderma croceum (strain F 1598)</name>
    <dbReference type="NCBI Taxonomy" id="765440"/>
    <lineage>
        <taxon>Eukaryota</taxon>
        <taxon>Fungi</taxon>
        <taxon>Dikarya</taxon>
        <taxon>Basidiomycota</taxon>
        <taxon>Agaricomycotina</taxon>
        <taxon>Agaricomycetes</taxon>
        <taxon>Agaricomycetidae</taxon>
        <taxon>Atheliales</taxon>
        <taxon>Atheliaceae</taxon>
        <taxon>Piloderma</taxon>
    </lineage>
</organism>
<dbReference type="EMBL" id="KN833249">
    <property type="protein sequence ID" value="KIM71639.1"/>
    <property type="molecule type" value="Genomic_DNA"/>
</dbReference>
<evidence type="ECO:0000313" key="3">
    <source>
        <dbReference type="Proteomes" id="UP000054166"/>
    </source>
</evidence>
<evidence type="ECO:0000313" key="2">
    <source>
        <dbReference type="EMBL" id="KIM71639.1"/>
    </source>
</evidence>
<dbReference type="AlphaFoldDB" id="A0A0C3EUD0"/>
<dbReference type="GO" id="GO:0005829">
    <property type="term" value="C:cytosol"/>
    <property type="evidence" value="ECO:0007669"/>
    <property type="project" value="TreeGrafter"/>
</dbReference>
<dbReference type="Proteomes" id="UP000054166">
    <property type="component" value="Unassembled WGS sequence"/>
</dbReference>
<feature type="non-terminal residue" evidence="2">
    <location>
        <position position="1"/>
    </location>
</feature>
<feature type="domain" description="Mvd1 C-terminal" evidence="1">
    <location>
        <begin position="1"/>
        <end position="148"/>
    </location>
</feature>
<dbReference type="GO" id="GO:0019287">
    <property type="term" value="P:isopentenyl diphosphate biosynthetic process, mevalonate pathway"/>
    <property type="evidence" value="ECO:0007669"/>
    <property type="project" value="TreeGrafter"/>
</dbReference>
<dbReference type="InParanoid" id="A0A0C3EUD0"/>
<dbReference type="GO" id="GO:0004163">
    <property type="term" value="F:diphosphomevalonate decarboxylase activity"/>
    <property type="evidence" value="ECO:0007669"/>
    <property type="project" value="TreeGrafter"/>
</dbReference>
<dbReference type="Pfam" id="PF18376">
    <property type="entry name" value="MDD_C"/>
    <property type="match status" value="1"/>
</dbReference>
<reference evidence="2 3" key="1">
    <citation type="submission" date="2014-04" db="EMBL/GenBank/DDBJ databases">
        <authorList>
            <consortium name="DOE Joint Genome Institute"/>
            <person name="Kuo A."/>
            <person name="Tarkka M."/>
            <person name="Buscot F."/>
            <person name="Kohler A."/>
            <person name="Nagy L.G."/>
            <person name="Floudas D."/>
            <person name="Copeland A."/>
            <person name="Barry K.W."/>
            <person name="Cichocki N."/>
            <person name="Veneault-Fourrey C."/>
            <person name="LaButti K."/>
            <person name="Lindquist E.A."/>
            <person name="Lipzen A."/>
            <person name="Lundell T."/>
            <person name="Morin E."/>
            <person name="Murat C."/>
            <person name="Sun H."/>
            <person name="Tunlid A."/>
            <person name="Henrissat B."/>
            <person name="Grigoriev I.V."/>
            <person name="Hibbett D.S."/>
            <person name="Martin F."/>
            <person name="Nordberg H.P."/>
            <person name="Cantor M.N."/>
            <person name="Hua S.X."/>
        </authorList>
    </citation>
    <scope>NUCLEOTIDE SEQUENCE [LARGE SCALE GENOMIC DNA]</scope>
    <source>
        <strain evidence="2 3">F 1598</strain>
    </source>
</reference>
<reference evidence="3" key="2">
    <citation type="submission" date="2015-01" db="EMBL/GenBank/DDBJ databases">
        <title>Evolutionary Origins and Diversification of the Mycorrhizal Mutualists.</title>
        <authorList>
            <consortium name="DOE Joint Genome Institute"/>
            <consortium name="Mycorrhizal Genomics Consortium"/>
            <person name="Kohler A."/>
            <person name="Kuo A."/>
            <person name="Nagy L.G."/>
            <person name="Floudas D."/>
            <person name="Copeland A."/>
            <person name="Barry K.W."/>
            <person name="Cichocki N."/>
            <person name="Veneault-Fourrey C."/>
            <person name="LaButti K."/>
            <person name="Lindquist E.A."/>
            <person name="Lipzen A."/>
            <person name="Lundell T."/>
            <person name="Morin E."/>
            <person name="Murat C."/>
            <person name="Riley R."/>
            <person name="Ohm R."/>
            <person name="Sun H."/>
            <person name="Tunlid A."/>
            <person name="Henrissat B."/>
            <person name="Grigoriev I.V."/>
            <person name="Hibbett D.S."/>
            <person name="Martin F."/>
        </authorList>
    </citation>
    <scope>NUCLEOTIDE SEQUENCE [LARGE SCALE GENOMIC DNA]</scope>
    <source>
        <strain evidence="3">F 1598</strain>
    </source>
</reference>
<accession>A0A0C3EUD0</accession>
<protein>
    <recommendedName>
        <fullName evidence="1">Mvd1 C-terminal domain-containing protein</fullName>
    </recommendedName>
</protein>
<dbReference type="PANTHER" id="PTHR10977">
    <property type="entry name" value="DIPHOSPHOMEVALONATE DECARBOXYLASE"/>
    <property type="match status" value="1"/>
</dbReference>
<dbReference type="HOGENOM" id="CLU_040369_1_1_1"/>
<dbReference type="InterPro" id="IPR041431">
    <property type="entry name" value="Mvd1_C"/>
</dbReference>
<dbReference type="SUPFAM" id="SSF55060">
    <property type="entry name" value="GHMP Kinase, C-terminal domain"/>
    <property type="match status" value="1"/>
</dbReference>
<gene>
    <name evidence="2" type="ORF">PILCRDRAFT_82589</name>
</gene>
<dbReference type="Gene3D" id="3.30.70.890">
    <property type="entry name" value="GHMP kinase, C-terminal domain"/>
    <property type="match status" value="1"/>
</dbReference>